<dbReference type="Gene3D" id="3.40.50.10490">
    <property type="entry name" value="Glucose-6-phosphate isomerase like protein, domain 1"/>
    <property type="match status" value="1"/>
</dbReference>
<dbReference type="InterPro" id="IPR036388">
    <property type="entry name" value="WH-like_DNA-bd_sf"/>
</dbReference>
<dbReference type="Pfam" id="PF01380">
    <property type="entry name" value="SIS"/>
    <property type="match status" value="1"/>
</dbReference>
<dbReference type="OrthoDB" id="3770404at2"/>
<dbReference type="CDD" id="cd05013">
    <property type="entry name" value="SIS_RpiR"/>
    <property type="match status" value="1"/>
</dbReference>
<dbReference type="Pfam" id="PF01418">
    <property type="entry name" value="HTH_6"/>
    <property type="match status" value="1"/>
</dbReference>
<dbReference type="GO" id="GO:1901135">
    <property type="term" value="P:carbohydrate derivative metabolic process"/>
    <property type="evidence" value="ECO:0007669"/>
    <property type="project" value="InterPro"/>
</dbReference>
<dbReference type="InterPro" id="IPR000281">
    <property type="entry name" value="HTH_RpiR"/>
</dbReference>
<dbReference type="GO" id="GO:0097367">
    <property type="term" value="F:carbohydrate derivative binding"/>
    <property type="evidence" value="ECO:0007669"/>
    <property type="project" value="InterPro"/>
</dbReference>
<keyword evidence="1" id="KW-0805">Transcription regulation</keyword>
<dbReference type="Gene3D" id="1.10.10.10">
    <property type="entry name" value="Winged helix-like DNA-binding domain superfamily/Winged helix DNA-binding domain"/>
    <property type="match status" value="1"/>
</dbReference>
<evidence type="ECO:0000256" key="3">
    <source>
        <dbReference type="ARBA" id="ARBA00023163"/>
    </source>
</evidence>
<dbReference type="SUPFAM" id="SSF53697">
    <property type="entry name" value="SIS domain"/>
    <property type="match status" value="1"/>
</dbReference>
<dbReference type="GO" id="GO:0003700">
    <property type="term" value="F:DNA-binding transcription factor activity"/>
    <property type="evidence" value="ECO:0007669"/>
    <property type="project" value="InterPro"/>
</dbReference>
<keyword evidence="2" id="KW-0238">DNA-binding</keyword>
<dbReference type="SUPFAM" id="SSF46689">
    <property type="entry name" value="Homeodomain-like"/>
    <property type="match status" value="1"/>
</dbReference>
<dbReference type="PANTHER" id="PTHR30514:SF1">
    <property type="entry name" value="HTH-TYPE TRANSCRIPTIONAL REGULATOR HEXR-RELATED"/>
    <property type="match status" value="1"/>
</dbReference>
<evidence type="ECO:0000259" key="4">
    <source>
        <dbReference type="PROSITE" id="PS51071"/>
    </source>
</evidence>
<sequence length="287" mass="29298">MAWDGPTDAPPTARIVALGPSLQPSERRILETILADLGAAVDSTAQELATTAGVGRASVIRAAQSLGYEGYPQLRVALAQELALGTSAERVTDDGTMLGALRAGVDRFGSRLGHTFSAITEETVQAFIGALDGANRVLVIANGLSAPLGLDMVLRLSAVGRPAELLSDPLAQQIAARHLGAGSVCLVLSGSGASRATLTGMTAAHDSGAQTLAITSFSRSPVAELADIALVVPPAGGSFTDELLHASRAALMLVTEGLVDVLVERRGGRGYEARATTLSVLGAAIQE</sequence>
<feature type="domain" description="HTH rpiR-type" evidence="4">
    <location>
        <begin position="9"/>
        <end position="85"/>
    </location>
</feature>
<dbReference type="InterPro" id="IPR035472">
    <property type="entry name" value="RpiR-like_SIS"/>
</dbReference>
<evidence type="ECO:0000256" key="1">
    <source>
        <dbReference type="ARBA" id="ARBA00023015"/>
    </source>
</evidence>
<dbReference type="Proteomes" id="UP000317998">
    <property type="component" value="Unassembled WGS sequence"/>
</dbReference>
<dbReference type="EMBL" id="VFOM01000001">
    <property type="protein sequence ID" value="TQL48231.1"/>
    <property type="molecule type" value="Genomic_DNA"/>
</dbReference>
<dbReference type="GO" id="GO:0003677">
    <property type="term" value="F:DNA binding"/>
    <property type="evidence" value="ECO:0007669"/>
    <property type="project" value="UniProtKB-KW"/>
</dbReference>
<dbReference type="AlphaFoldDB" id="A0A542YJL7"/>
<accession>A0A542YJL7</accession>
<dbReference type="InterPro" id="IPR047640">
    <property type="entry name" value="RpiR-like"/>
</dbReference>
<proteinExistence type="predicted"/>
<evidence type="ECO:0000313" key="6">
    <source>
        <dbReference type="EMBL" id="TQL48231.1"/>
    </source>
</evidence>
<gene>
    <name evidence="6" type="ORF">FB562_1318</name>
</gene>
<dbReference type="PROSITE" id="PS51071">
    <property type="entry name" value="HTH_RPIR"/>
    <property type="match status" value="1"/>
</dbReference>
<organism evidence="6 7">
    <name type="scientific">Homoserinimonas aerilata</name>
    <dbReference type="NCBI Taxonomy" id="1162970"/>
    <lineage>
        <taxon>Bacteria</taxon>
        <taxon>Bacillati</taxon>
        <taxon>Actinomycetota</taxon>
        <taxon>Actinomycetes</taxon>
        <taxon>Micrococcales</taxon>
        <taxon>Microbacteriaceae</taxon>
        <taxon>Homoserinimonas</taxon>
    </lineage>
</organism>
<feature type="domain" description="SIS" evidence="5">
    <location>
        <begin position="127"/>
        <end position="264"/>
    </location>
</feature>
<reference evidence="6 7" key="1">
    <citation type="submission" date="2019-06" db="EMBL/GenBank/DDBJ databases">
        <title>Sequencing the genomes of 1000 actinobacteria strains.</title>
        <authorList>
            <person name="Klenk H.-P."/>
        </authorList>
    </citation>
    <scope>NUCLEOTIDE SEQUENCE [LARGE SCALE GENOMIC DNA]</scope>
    <source>
        <strain evidence="6 7">DSM 26477</strain>
    </source>
</reference>
<evidence type="ECO:0000256" key="2">
    <source>
        <dbReference type="ARBA" id="ARBA00023125"/>
    </source>
</evidence>
<keyword evidence="7" id="KW-1185">Reference proteome</keyword>
<dbReference type="InterPro" id="IPR001347">
    <property type="entry name" value="SIS_dom"/>
</dbReference>
<dbReference type="PROSITE" id="PS51464">
    <property type="entry name" value="SIS"/>
    <property type="match status" value="1"/>
</dbReference>
<dbReference type="InterPro" id="IPR009057">
    <property type="entry name" value="Homeodomain-like_sf"/>
</dbReference>
<dbReference type="PANTHER" id="PTHR30514">
    <property type="entry name" value="GLUCOKINASE"/>
    <property type="match status" value="1"/>
</dbReference>
<protein>
    <submittedName>
        <fullName evidence="6">RpiR family transcriptional regulator</fullName>
    </submittedName>
</protein>
<name>A0A542YJL7_9MICO</name>
<keyword evidence="3" id="KW-0804">Transcription</keyword>
<dbReference type="InterPro" id="IPR046348">
    <property type="entry name" value="SIS_dom_sf"/>
</dbReference>
<comment type="caution">
    <text evidence="6">The sequence shown here is derived from an EMBL/GenBank/DDBJ whole genome shotgun (WGS) entry which is preliminary data.</text>
</comment>
<evidence type="ECO:0000313" key="7">
    <source>
        <dbReference type="Proteomes" id="UP000317998"/>
    </source>
</evidence>
<dbReference type="RefSeq" id="WP_141880401.1">
    <property type="nucleotide sequence ID" value="NZ_VFOM01000001.1"/>
</dbReference>
<evidence type="ECO:0000259" key="5">
    <source>
        <dbReference type="PROSITE" id="PS51464"/>
    </source>
</evidence>